<dbReference type="EMBL" id="AYRZ02000001">
    <property type="protein sequence ID" value="PHT93076.1"/>
    <property type="molecule type" value="Genomic_DNA"/>
</dbReference>
<accession>A0A2G3AFR3</accession>
<evidence type="ECO:0000313" key="1">
    <source>
        <dbReference type="EMBL" id="PHT93076.1"/>
    </source>
</evidence>
<protein>
    <submittedName>
        <fullName evidence="1">Uncharacterized protein</fullName>
    </submittedName>
</protein>
<keyword evidence="2" id="KW-1185">Reference proteome</keyword>
<sequence>MKSPRLTGKGRVCNYTHRDAVPALPRFLARHWPIAVKIVEKNLHRLFKEYMTKFDVVVIGSSSHGCDDEVVEELKESDMFDSSSACGLEKTQLHLYLEESIVVL</sequence>
<reference evidence="1 2" key="2">
    <citation type="journal article" date="2017" name="Genome Biol.">
        <title>New reference genome sequences of hot pepper reveal the massive evolution of plant disease-resistance genes by retroduplication.</title>
        <authorList>
            <person name="Kim S."/>
            <person name="Park J."/>
            <person name="Yeom S.I."/>
            <person name="Kim Y.M."/>
            <person name="Seo E."/>
            <person name="Kim K.T."/>
            <person name="Kim M.S."/>
            <person name="Lee J.M."/>
            <person name="Cheong K."/>
            <person name="Shin H.S."/>
            <person name="Kim S.B."/>
            <person name="Han K."/>
            <person name="Lee J."/>
            <person name="Park M."/>
            <person name="Lee H.A."/>
            <person name="Lee H.Y."/>
            <person name="Lee Y."/>
            <person name="Oh S."/>
            <person name="Lee J.H."/>
            <person name="Choi E."/>
            <person name="Choi E."/>
            <person name="Lee S.E."/>
            <person name="Jeon J."/>
            <person name="Kim H."/>
            <person name="Choi G."/>
            <person name="Song H."/>
            <person name="Lee J."/>
            <person name="Lee S.C."/>
            <person name="Kwon J.K."/>
            <person name="Lee H.Y."/>
            <person name="Koo N."/>
            <person name="Hong Y."/>
            <person name="Kim R.W."/>
            <person name="Kang W.H."/>
            <person name="Huh J.H."/>
            <person name="Kang B.C."/>
            <person name="Yang T.J."/>
            <person name="Lee Y.H."/>
            <person name="Bennetzen J.L."/>
            <person name="Choi D."/>
        </authorList>
    </citation>
    <scope>NUCLEOTIDE SEQUENCE [LARGE SCALE GENOMIC DNA]</scope>
    <source>
        <strain evidence="2">cv. CM334</strain>
    </source>
</reference>
<evidence type="ECO:0000313" key="2">
    <source>
        <dbReference type="Proteomes" id="UP000222542"/>
    </source>
</evidence>
<gene>
    <name evidence="1" type="ORF">T459_00958</name>
</gene>
<organism evidence="1 2">
    <name type="scientific">Capsicum annuum</name>
    <name type="common">Capsicum pepper</name>
    <dbReference type="NCBI Taxonomy" id="4072"/>
    <lineage>
        <taxon>Eukaryota</taxon>
        <taxon>Viridiplantae</taxon>
        <taxon>Streptophyta</taxon>
        <taxon>Embryophyta</taxon>
        <taxon>Tracheophyta</taxon>
        <taxon>Spermatophyta</taxon>
        <taxon>Magnoliopsida</taxon>
        <taxon>eudicotyledons</taxon>
        <taxon>Gunneridae</taxon>
        <taxon>Pentapetalae</taxon>
        <taxon>asterids</taxon>
        <taxon>lamiids</taxon>
        <taxon>Solanales</taxon>
        <taxon>Solanaceae</taxon>
        <taxon>Solanoideae</taxon>
        <taxon>Capsiceae</taxon>
        <taxon>Capsicum</taxon>
    </lineage>
</organism>
<comment type="caution">
    <text evidence="1">The sequence shown here is derived from an EMBL/GenBank/DDBJ whole genome shotgun (WGS) entry which is preliminary data.</text>
</comment>
<reference evidence="1 2" key="1">
    <citation type="journal article" date="2014" name="Nat. Genet.">
        <title>Genome sequence of the hot pepper provides insights into the evolution of pungency in Capsicum species.</title>
        <authorList>
            <person name="Kim S."/>
            <person name="Park M."/>
            <person name="Yeom S.I."/>
            <person name="Kim Y.M."/>
            <person name="Lee J.M."/>
            <person name="Lee H.A."/>
            <person name="Seo E."/>
            <person name="Choi J."/>
            <person name="Cheong K."/>
            <person name="Kim K.T."/>
            <person name="Jung K."/>
            <person name="Lee G.W."/>
            <person name="Oh S.K."/>
            <person name="Bae C."/>
            <person name="Kim S.B."/>
            <person name="Lee H.Y."/>
            <person name="Kim S.Y."/>
            <person name="Kim M.S."/>
            <person name="Kang B.C."/>
            <person name="Jo Y.D."/>
            <person name="Yang H.B."/>
            <person name="Jeong H.J."/>
            <person name="Kang W.H."/>
            <person name="Kwon J.K."/>
            <person name="Shin C."/>
            <person name="Lim J.Y."/>
            <person name="Park J.H."/>
            <person name="Huh J.H."/>
            <person name="Kim J.S."/>
            <person name="Kim B.D."/>
            <person name="Cohen O."/>
            <person name="Paran I."/>
            <person name="Suh M.C."/>
            <person name="Lee S.B."/>
            <person name="Kim Y.K."/>
            <person name="Shin Y."/>
            <person name="Noh S.J."/>
            <person name="Park J."/>
            <person name="Seo Y.S."/>
            <person name="Kwon S.Y."/>
            <person name="Kim H.A."/>
            <person name="Park J.M."/>
            <person name="Kim H.J."/>
            <person name="Choi S.B."/>
            <person name="Bosland P.W."/>
            <person name="Reeves G."/>
            <person name="Jo S.H."/>
            <person name="Lee B.W."/>
            <person name="Cho H.T."/>
            <person name="Choi H.S."/>
            <person name="Lee M.S."/>
            <person name="Yu Y."/>
            <person name="Do Choi Y."/>
            <person name="Park B.S."/>
            <person name="van Deynze A."/>
            <person name="Ashrafi H."/>
            <person name="Hill T."/>
            <person name="Kim W.T."/>
            <person name="Pai H.S."/>
            <person name="Ahn H.K."/>
            <person name="Yeam I."/>
            <person name="Giovannoni J.J."/>
            <person name="Rose J.K."/>
            <person name="Sorensen I."/>
            <person name="Lee S.J."/>
            <person name="Kim R.W."/>
            <person name="Choi I.Y."/>
            <person name="Choi B.S."/>
            <person name="Lim J.S."/>
            <person name="Lee Y.H."/>
            <person name="Choi D."/>
        </authorList>
    </citation>
    <scope>NUCLEOTIDE SEQUENCE [LARGE SCALE GENOMIC DNA]</scope>
    <source>
        <strain evidence="2">cv. CM334</strain>
    </source>
</reference>
<dbReference type="AlphaFoldDB" id="A0A2G3AFR3"/>
<dbReference type="Proteomes" id="UP000222542">
    <property type="component" value="Unassembled WGS sequence"/>
</dbReference>
<dbReference type="Gramene" id="PHT93076">
    <property type="protein sequence ID" value="PHT93076"/>
    <property type="gene ID" value="T459_00958"/>
</dbReference>
<proteinExistence type="predicted"/>
<name>A0A2G3AFR3_CAPAN</name>